<evidence type="ECO:0000256" key="3">
    <source>
        <dbReference type="ARBA" id="ARBA00029447"/>
    </source>
</evidence>
<dbReference type="AlphaFoldDB" id="A0A1I6XYJ8"/>
<dbReference type="InterPro" id="IPR003660">
    <property type="entry name" value="HAMP_dom"/>
</dbReference>
<sequence>MKNMTIVRWLAMTLGGALLALAVVSGYGLMQLRASYQRIEGLETRTVPSLKSISAALDNVAAMRLAVYRYVVDGVDDASRSGMKREIAESDRQFDDVIARALAHEVSDDADRKLFEADRTRMTAYRDARQAFFEKMQVGERDGALAMLHDGGAVHNAALALNDGLHEHLSEDIARGNLVREENANAYRFAFGLMLAVAGAALVVTGVLGSRLYALISLGMRQMQETLQRVSQSLDLSQRASVVRMDEIGHTATALNSLLEQMAGVVAEVRSSSDAVGVASKQIAAGNLDLSSRTEQQAASLQQTASNLGELTATVQQNADAARQANALAISTTRISDEGNRAVERMVDTMNEIASSSSRIAEIISMIEGVAFQTNILALNAAVEAARAGEQGRGFAVVAAEVRSLAQRSSSAAKEIKDLIEQSVATIQAGSQQAQEAGRATAEVQQAIRRVAGIVEEIAAASDLQGHGIEEVNVAIGQIDQVTQQNAALVEEAAAAAQSLDEQATRLDETVSIFRVSSQV</sequence>
<dbReference type="CDD" id="cd11386">
    <property type="entry name" value="MCP_signal"/>
    <property type="match status" value="1"/>
</dbReference>
<dbReference type="SMART" id="SM00283">
    <property type="entry name" value="MA"/>
    <property type="match status" value="1"/>
</dbReference>
<dbReference type="GO" id="GO:0006935">
    <property type="term" value="P:chemotaxis"/>
    <property type="evidence" value="ECO:0007669"/>
    <property type="project" value="InterPro"/>
</dbReference>
<keyword evidence="5" id="KW-1133">Transmembrane helix</keyword>
<dbReference type="RefSeq" id="WP_244179208.1">
    <property type="nucleotide sequence ID" value="NZ_CAJNAX010000007.1"/>
</dbReference>
<dbReference type="InterPro" id="IPR004090">
    <property type="entry name" value="Chemotax_Me-accpt_rcpt"/>
</dbReference>
<dbReference type="EMBL" id="FPBH01000001">
    <property type="protein sequence ID" value="SFT43207.1"/>
    <property type="molecule type" value="Genomic_DNA"/>
</dbReference>
<evidence type="ECO:0000313" key="9">
    <source>
        <dbReference type="Proteomes" id="UP000198844"/>
    </source>
</evidence>
<feature type="domain" description="Methyl-accepting transducer" evidence="6">
    <location>
        <begin position="272"/>
        <end position="501"/>
    </location>
</feature>
<gene>
    <name evidence="8" type="ORF">SAMN05192563_1001220</name>
</gene>
<feature type="transmembrane region" description="Helical" evidence="5">
    <location>
        <begin position="189"/>
        <end position="214"/>
    </location>
</feature>
<name>A0A1I6XYJ8_9BURK</name>
<evidence type="ECO:0000256" key="5">
    <source>
        <dbReference type="SAM" id="Phobius"/>
    </source>
</evidence>
<dbReference type="PROSITE" id="PS50885">
    <property type="entry name" value="HAMP"/>
    <property type="match status" value="1"/>
</dbReference>
<feature type="domain" description="HAMP" evidence="7">
    <location>
        <begin position="214"/>
        <end position="267"/>
    </location>
</feature>
<reference evidence="8 9" key="1">
    <citation type="submission" date="2016-10" db="EMBL/GenBank/DDBJ databases">
        <authorList>
            <person name="de Groot N.N."/>
        </authorList>
    </citation>
    <scope>NUCLEOTIDE SEQUENCE [LARGE SCALE GENOMIC DNA]</scope>
    <source>
        <strain evidence="8 9">LMG 27731</strain>
    </source>
</reference>
<dbReference type="GO" id="GO:0007165">
    <property type="term" value="P:signal transduction"/>
    <property type="evidence" value="ECO:0007669"/>
    <property type="project" value="UniProtKB-KW"/>
</dbReference>
<keyword evidence="5" id="KW-0472">Membrane</keyword>
<dbReference type="FunFam" id="1.10.287.950:FF:000001">
    <property type="entry name" value="Methyl-accepting chemotaxis sensory transducer"/>
    <property type="match status" value="1"/>
</dbReference>
<organism evidence="8 9">
    <name type="scientific">Paraburkholderia aspalathi</name>
    <dbReference type="NCBI Taxonomy" id="1324617"/>
    <lineage>
        <taxon>Bacteria</taxon>
        <taxon>Pseudomonadati</taxon>
        <taxon>Pseudomonadota</taxon>
        <taxon>Betaproteobacteria</taxon>
        <taxon>Burkholderiales</taxon>
        <taxon>Burkholderiaceae</taxon>
        <taxon>Paraburkholderia</taxon>
    </lineage>
</organism>
<keyword evidence="2" id="KW-0488">Methylation</keyword>
<dbReference type="GO" id="GO:0004888">
    <property type="term" value="F:transmembrane signaling receptor activity"/>
    <property type="evidence" value="ECO:0007669"/>
    <property type="project" value="InterPro"/>
</dbReference>
<evidence type="ECO:0000313" key="8">
    <source>
        <dbReference type="EMBL" id="SFT43207.1"/>
    </source>
</evidence>
<evidence type="ECO:0000259" key="7">
    <source>
        <dbReference type="PROSITE" id="PS50885"/>
    </source>
</evidence>
<dbReference type="Pfam" id="PF00015">
    <property type="entry name" value="MCPsignal"/>
    <property type="match status" value="1"/>
</dbReference>
<dbReference type="Gene3D" id="1.10.287.950">
    <property type="entry name" value="Methyl-accepting chemotaxis protein"/>
    <property type="match status" value="1"/>
</dbReference>
<dbReference type="SUPFAM" id="SSF58104">
    <property type="entry name" value="Methyl-accepting chemotaxis protein (MCP) signaling domain"/>
    <property type="match status" value="1"/>
</dbReference>
<dbReference type="InterPro" id="IPR004089">
    <property type="entry name" value="MCPsignal_dom"/>
</dbReference>
<evidence type="ECO:0000256" key="1">
    <source>
        <dbReference type="ARBA" id="ARBA00004370"/>
    </source>
</evidence>
<dbReference type="InterPro" id="IPR051310">
    <property type="entry name" value="MCP_chemotaxis"/>
</dbReference>
<dbReference type="GO" id="GO:0005886">
    <property type="term" value="C:plasma membrane"/>
    <property type="evidence" value="ECO:0007669"/>
    <property type="project" value="TreeGrafter"/>
</dbReference>
<proteinExistence type="inferred from homology"/>
<accession>A0A1I6XYJ8</accession>
<evidence type="ECO:0000256" key="2">
    <source>
        <dbReference type="ARBA" id="ARBA00022481"/>
    </source>
</evidence>
<dbReference type="PROSITE" id="PS50111">
    <property type="entry name" value="CHEMOTAXIS_TRANSDUC_2"/>
    <property type="match status" value="1"/>
</dbReference>
<evidence type="ECO:0000256" key="4">
    <source>
        <dbReference type="PROSITE-ProRule" id="PRU00284"/>
    </source>
</evidence>
<dbReference type="InterPro" id="IPR024478">
    <property type="entry name" value="HlyB_4HB_MCP"/>
</dbReference>
<dbReference type="Pfam" id="PF12729">
    <property type="entry name" value="4HB_MCP_1"/>
    <property type="match status" value="1"/>
</dbReference>
<dbReference type="CDD" id="cd06225">
    <property type="entry name" value="HAMP"/>
    <property type="match status" value="1"/>
</dbReference>
<evidence type="ECO:0000259" key="6">
    <source>
        <dbReference type="PROSITE" id="PS50111"/>
    </source>
</evidence>
<dbReference type="PANTHER" id="PTHR43531:SF14">
    <property type="entry name" value="METHYL-ACCEPTING CHEMOTAXIS PROTEIN I-RELATED"/>
    <property type="match status" value="1"/>
</dbReference>
<keyword evidence="5" id="KW-0812">Transmembrane</keyword>
<keyword evidence="4" id="KW-0807">Transducer</keyword>
<dbReference type="Proteomes" id="UP000198844">
    <property type="component" value="Unassembled WGS sequence"/>
</dbReference>
<protein>
    <submittedName>
        <fullName evidence="8">Methyl-accepting chemotaxis protein</fullName>
    </submittedName>
</protein>
<dbReference type="PANTHER" id="PTHR43531">
    <property type="entry name" value="PROTEIN ICFG"/>
    <property type="match status" value="1"/>
</dbReference>
<comment type="subcellular location">
    <subcellularLocation>
        <location evidence="1">Membrane</location>
    </subcellularLocation>
</comment>
<dbReference type="PRINTS" id="PR00260">
    <property type="entry name" value="CHEMTRNSDUCR"/>
</dbReference>
<comment type="similarity">
    <text evidence="3">Belongs to the methyl-accepting chemotaxis (MCP) protein family.</text>
</comment>